<proteinExistence type="predicted"/>
<name>A0A6V7NTA7_ANACO</name>
<organism evidence="1">
    <name type="scientific">Ananas comosus var. bracteatus</name>
    <name type="common">red pineapple</name>
    <dbReference type="NCBI Taxonomy" id="296719"/>
    <lineage>
        <taxon>Eukaryota</taxon>
        <taxon>Viridiplantae</taxon>
        <taxon>Streptophyta</taxon>
        <taxon>Embryophyta</taxon>
        <taxon>Tracheophyta</taxon>
        <taxon>Spermatophyta</taxon>
        <taxon>Magnoliopsida</taxon>
        <taxon>Liliopsida</taxon>
        <taxon>Poales</taxon>
        <taxon>Bromeliaceae</taxon>
        <taxon>Bromelioideae</taxon>
        <taxon>Ananas</taxon>
    </lineage>
</organism>
<evidence type="ECO:0000313" key="1">
    <source>
        <dbReference type="EMBL" id="CAD1821728.1"/>
    </source>
</evidence>
<sequence>MPTLAAAAASDHVESPKESPEVEKLVWIGSSGRLGGRFGFYSLWFCIGFRTNQDNGNVFGELVSESSKTDVEFDKAIGDLLASSKSSLLLDHQTTEGIEPLASFCLDHLKSLQDNHSGSIESIRILAEKCFLEDYLVDSPIRRPLREQEITVPSLKSIEELTKSLTDVDHGGPKFCDWFVGQQLFVEKKLQTGGFAFDTQSSFHLISRTKGNLGTPAGSKLCNFTVASKLTGGPQNTIEPSQMPKDKPGKNSSRVAIVRILSLRHLLYVSIIESFQ</sequence>
<protein>
    <submittedName>
        <fullName evidence="1">Uncharacterized protein</fullName>
    </submittedName>
</protein>
<gene>
    <name evidence="1" type="ORF">CB5_LOCUS4939</name>
</gene>
<dbReference type="AlphaFoldDB" id="A0A6V7NTA7"/>
<reference evidence="1" key="1">
    <citation type="submission" date="2020-07" db="EMBL/GenBank/DDBJ databases">
        <authorList>
            <person name="Lin J."/>
        </authorList>
    </citation>
    <scope>NUCLEOTIDE SEQUENCE</scope>
</reference>
<dbReference type="EMBL" id="LR862141">
    <property type="protein sequence ID" value="CAD1821728.1"/>
    <property type="molecule type" value="Genomic_DNA"/>
</dbReference>
<accession>A0A6V7NTA7</accession>